<name>A0A6A6APY8_9PLEO</name>
<dbReference type="AlphaFoldDB" id="A0A6A6APY8"/>
<evidence type="ECO:0000313" key="2">
    <source>
        <dbReference type="Proteomes" id="UP000799771"/>
    </source>
</evidence>
<evidence type="ECO:0000313" key="1">
    <source>
        <dbReference type="EMBL" id="KAF2133085.1"/>
    </source>
</evidence>
<dbReference type="EMBL" id="ML977500">
    <property type="protein sequence ID" value="KAF2133085.1"/>
    <property type="molecule type" value="Genomic_DNA"/>
</dbReference>
<sequence length="337" mass="38889">SIGTNRPINEAYKRRLCQIFKELGVLRRDVSHRLQVACTKAQVQKIENACDADVELLSFEDWSSVVGEKAELMAGNHRVEAFKEYLQCLKLSQSERWWACDVYDKDALPAHLHIKLRANREDTILPDNHGQIWTELATLSSKDPRLFQDSNTVVEKQMLQHLGLSGRVKFPVRRLATLWKNTNWNPRITRWCQFPIGQATFTISTFEWMASCRIDDFWFSAFDQVIEVISQIRSQFSFDVQLSNWNKLAGLPQTRSREDVQGLFFPSLESDTDPGPSSTRPRDFLSAISDDAYHSFYNFVLLAPTRRFVDIQALLRTTKQEGKLMSIVIAHVGQWMS</sequence>
<dbReference type="GeneID" id="54403177"/>
<reference evidence="1" key="1">
    <citation type="journal article" date="2020" name="Stud. Mycol.">
        <title>101 Dothideomycetes genomes: a test case for predicting lifestyles and emergence of pathogens.</title>
        <authorList>
            <person name="Haridas S."/>
            <person name="Albert R."/>
            <person name="Binder M."/>
            <person name="Bloem J."/>
            <person name="Labutti K."/>
            <person name="Salamov A."/>
            <person name="Andreopoulos B."/>
            <person name="Baker S."/>
            <person name="Barry K."/>
            <person name="Bills G."/>
            <person name="Bluhm B."/>
            <person name="Cannon C."/>
            <person name="Castanera R."/>
            <person name="Culley D."/>
            <person name="Daum C."/>
            <person name="Ezra D."/>
            <person name="Gonzalez J."/>
            <person name="Henrissat B."/>
            <person name="Kuo A."/>
            <person name="Liang C."/>
            <person name="Lipzen A."/>
            <person name="Lutzoni F."/>
            <person name="Magnuson J."/>
            <person name="Mondo S."/>
            <person name="Nolan M."/>
            <person name="Ohm R."/>
            <person name="Pangilinan J."/>
            <person name="Park H.-J."/>
            <person name="Ramirez L."/>
            <person name="Alfaro M."/>
            <person name="Sun H."/>
            <person name="Tritt A."/>
            <person name="Yoshinaga Y."/>
            <person name="Zwiers L.-H."/>
            <person name="Turgeon B."/>
            <person name="Goodwin S."/>
            <person name="Spatafora J."/>
            <person name="Crous P."/>
            <person name="Grigoriev I."/>
        </authorList>
    </citation>
    <scope>NUCLEOTIDE SEQUENCE</scope>
    <source>
        <strain evidence="1">CBS 119687</strain>
    </source>
</reference>
<organism evidence="1 2">
    <name type="scientific">Dothidotthia symphoricarpi CBS 119687</name>
    <dbReference type="NCBI Taxonomy" id="1392245"/>
    <lineage>
        <taxon>Eukaryota</taxon>
        <taxon>Fungi</taxon>
        <taxon>Dikarya</taxon>
        <taxon>Ascomycota</taxon>
        <taxon>Pezizomycotina</taxon>
        <taxon>Dothideomycetes</taxon>
        <taxon>Pleosporomycetidae</taxon>
        <taxon>Pleosporales</taxon>
        <taxon>Dothidotthiaceae</taxon>
        <taxon>Dothidotthia</taxon>
    </lineage>
</organism>
<feature type="non-terminal residue" evidence="1">
    <location>
        <position position="1"/>
    </location>
</feature>
<proteinExistence type="predicted"/>
<feature type="non-terminal residue" evidence="1">
    <location>
        <position position="337"/>
    </location>
</feature>
<keyword evidence="2" id="KW-1185">Reference proteome</keyword>
<dbReference type="RefSeq" id="XP_033527472.1">
    <property type="nucleotide sequence ID" value="XM_033662745.1"/>
</dbReference>
<dbReference type="Proteomes" id="UP000799771">
    <property type="component" value="Unassembled WGS sequence"/>
</dbReference>
<accession>A0A6A6APY8</accession>
<dbReference type="OrthoDB" id="3786979at2759"/>
<gene>
    <name evidence="1" type="ORF">P153DRAFT_253634</name>
</gene>
<protein>
    <submittedName>
        <fullName evidence="1">Uncharacterized protein</fullName>
    </submittedName>
</protein>